<dbReference type="AlphaFoldDB" id="A0A3N4PHH1"/>
<dbReference type="OrthoDB" id="697229at2"/>
<evidence type="ECO:0000313" key="10">
    <source>
        <dbReference type="Proteomes" id="UP000278351"/>
    </source>
</evidence>
<comment type="subcellular location">
    <subcellularLocation>
        <location evidence="1">Cell outer membrane</location>
    </subcellularLocation>
</comment>
<protein>
    <submittedName>
        <fullName evidence="9">RagB/SusD family nutrient uptake outer membrane protein</fullName>
    </submittedName>
</protein>
<dbReference type="Proteomes" id="UP000278351">
    <property type="component" value="Unassembled WGS sequence"/>
</dbReference>
<keyword evidence="4" id="KW-0472">Membrane</keyword>
<evidence type="ECO:0000256" key="5">
    <source>
        <dbReference type="ARBA" id="ARBA00023237"/>
    </source>
</evidence>
<name>A0A3N4PHH1_9BACT</name>
<evidence type="ECO:0000259" key="8">
    <source>
        <dbReference type="Pfam" id="PF14322"/>
    </source>
</evidence>
<dbReference type="GO" id="GO:0009279">
    <property type="term" value="C:cell outer membrane"/>
    <property type="evidence" value="ECO:0007669"/>
    <property type="project" value="UniProtKB-SubCell"/>
</dbReference>
<keyword evidence="3 6" id="KW-0732">Signal</keyword>
<dbReference type="RefSeq" id="WP_123847143.1">
    <property type="nucleotide sequence ID" value="NZ_RPDH01000002.1"/>
</dbReference>
<comment type="similarity">
    <text evidence="2">Belongs to the SusD family.</text>
</comment>
<evidence type="ECO:0000256" key="2">
    <source>
        <dbReference type="ARBA" id="ARBA00006275"/>
    </source>
</evidence>
<evidence type="ECO:0000256" key="6">
    <source>
        <dbReference type="SAM" id="SignalP"/>
    </source>
</evidence>
<feature type="signal peptide" evidence="6">
    <location>
        <begin position="1"/>
        <end position="27"/>
    </location>
</feature>
<evidence type="ECO:0000313" key="9">
    <source>
        <dbReference type="EMBL" id="RPE08143.1"/>
    </source>
</evidence>
<keyword evidence="10" id="KW-1185">Reference proteome</keyword>
<evidence type="ECO:0000256" key="3">
    <source>
        <dbReference type="ARBA" id="ARBA00022729"/>
    </source>
</evidence>
<dbReference type="InterPro" id="IPR011990">
    <property type="entry name" value="TPR-like_helical_dom_sf"/>
</dbReference>
<dbReference type="PROSITE" id="PS51257">
    <property type="entry name" value="PROKAR_LIPOPROTEIN"/>
    <property type="match status" value="1"/>
</dbReference>
<reference evidence="9 10" key="1">
    <citation type="submission" date="2018-11" db="EMBL/GenBank/DDBJ databases">
        <title>Chitinophaga lutea sp.nov., isolate from arsenic contaminated soil.</title>
        <authorList>
            <person name="Zong Y."/>
        </authorList>
    </citation>
    <scope>NUCLEOTIDE SEQUENCE [LARGE SCALE GENOMIC DNA]</scope>
    <source>
        <strain evidence="9 10">ZY74</strain>
    </source>
</reference>
<evidence type="ECO:0000256" key="4">
    <source>
        <dbReference type="ARBA" id="ARBA00023136"/>
    </source>
</evidence>
<sequence length="486" mass="53356">MQRNTTYFRLIKYALLPAMLLASCSKGFLELTPKGRLIAKTTAEYQTLLANFDLEVLNTADPMAQMGMGDELAAASQYFNVSELRTQRVFGWENDLYDPAEDAGEITAPMSNIYLYTKVVNEVMQSEGGTEEAKKSVQAQAKTGRAWMYFLMINYFGKPYVATTAATDPGFPIVPAADATITDFTRASVQEVYDFIVKDLTDALPHLPDQITNRHRLSKAAGAAILGKVYMFMGRFGEALPHLNTAVAGFAASAFPVTLYDYNVTFAPGGVFLPIGPTGPTYPAANLNPENAFIKQTLNNWNLTSNDILISPETMALFGASDLRLKFYSKTPYPTGAAFPAGIHRRTGPGLIQQGVIVPDVILLQAECKARLNDLAGAQAAVETLRKKRMPAAGAAVPAAVAGNQQALVKYILEERIREFAGQGFRWFDMRRLSVDPVYKSTVGYTHKVYGPAGEVTASYTLRPERFVLRFTQKLMDQNPGMENNP</sequence>
<organism evidence="9 10">
    <name type="scientific">Chitinophaga lutea</name>
    <dbReference type="NCBI Taxonomy" id="2488634"/>
    <lineage>
        <taxon>Bacteria</taxon>
        <taxon>Pseudomonadati</taxon>
        <taxon>Bacteroidota</taxon>
        <taxon>Chitinophagia</taxon>
        <taxon>Chitinophagales</taxon>
        <taxon>Chitinophagaceae</taxon>
        <taxon>Chitinophaga</taxon>
    </lineage>
</organism>
<accession>A0A3N4PHH1</accession>
<feature type="chain" id="PRO_5018104448" evidence="6">
    <location>
        <begin position="28"/>
        <end position="486"/>
    </location>
</feature>
<feature type="domain" description="SusD-like N-terminal" evidence="8">
    <location>
        <begin position="28"/>
        <end position="231"/>
    </location>
</feature>
<dbReference type="SUPFAM" id="SSF48452">
    <property type="entry name" value="TPR-like"/>
    <property type="match status" value="1"/>
</dbReference>
<comment type="caution">
    <text evidence="9">The sequence shown here is derived from an EMBL/GenBank/DDBJ whole genome shotgun (WGS) entry which is preliminary data.</text>
</comment>
<dbReference type="EMBL" id="RPDH01000002">
    <property type="protein sequence ID" value="RPE08143.1"/>
    <property type="molecule type" value="Genomic_DNA"/>
</dbReference>
<feature type="domain" description="RagB/SusD" evidence="7">
    <location>
        <begin position="360"/>
        <end position="486"/>
    </location>
</feature>
<evidence type="ECO:0000259" key="7">
    <source>
        <dbReference type="Pfam" id="PF07980"/>
    </source>
</evidence>
<dbReference type="Pfam" id="PF07980">
    <property type="entry name" value="SusD_RagB"/>
    <property type="match status" value="1"/>
</dbReference>
<proteinExistence type="inferred from homology"/>
<keyword evidence="5" id="KW-0998">Cell outer membrane</keyword>
<gene>
    <name evidence="9" type="ORF">EGT74_13830</name>
</gene>
<evidence type="ECO:0000256" key="1">
    <source>
        <dbReference type="ARBA" id="ARBA00004442"/>
    </source>
</evidence>
<dbReference type="InterPro" id="IPR033985">
    <property type="entry name" value="SusD-like_N"/>
</dbReference>
<dbReference type="InterPro" id="IPR012944">
    <property type="entry name" value="SusD_RagB_dom"/>
</dbReference>
<dbReference type="Pfam" id="PF14322">
    <property type="entry name" value="SusD-like_3"/>
    <property type="match status" value="1"/>
</dbReference>
<dbReference type="Gene3D" id="1.25.40.390">
    <property type="match status" value="1"/>
</dbReference>